<feature type="compositionally biased region" description="Basic residues" evidence="3">
    <location>
        <begin position="13"/>
        <end position="30"/>
    </location>
</feature>
<feature type="region of interest" description="Disordered" evidence="3">
    <location>
        <begin position="402"/>
        <end position="422"/>
    </location>
</feature>
<dbReference type="InterPro" id="IPR034207">
    <property type="entry name" value="RBM45_RRM3"/>
</dbReference>
<feature type="region of interest" description="Disordered" evidence="3">
    <location>
        <begin position="319"/>
        <end position="367"/>
    </location>
</feature>
<dbReference type="Pfam" id="PF03644">
    <property type="entry name" value="Glyco_hydro_85"/>
    <property type="match status" value="1"/>
</dbReference>
<feature type="domain" description="RRM" evidence="4">
    <location>
        <begin position="444"/>
        <end position="516"/>
    </location>
</feature>
<dbReference type="GO" id="GO:0005829">
    <property type="term" value="C:cytosol"/>
    <property type="evidence" value="ECO:0007669"/>
    <property type="project" value="UniProtKB-SubCell"/>
</dbReference>
<dbReference type="CDD" id="cd12368">
    <property type="entry name" value="RRM3_RBM45"/>
    <property type="match status" value="1"/>
</dbReference>
<evidence type="ECO:0000259" key="4">
    <source>
        <dbReference type="PROSITE" id="PS50102"/>
    </source>
</evidence>
<dbReference type="Gene3D" id="3.30.70.330">
    <property type="match status" value="3"/>
</dbReference>
<dbReference type="InterPro" id="IPR032979">
    <property type="entry name" value="ENGase"/>
</dbReference>
<dbReference type="STRING" id="6832.A0A553NPA6"/>
<dbReference type="PANTHER" id="PTHR13246:SF1">
    <property type="entry name" value="CYTOSOLIC ENDO-BETA-N-ACETYLGLUCOSAMINIDASE"/>
    <property type="match status" value="1"/>
</dbReference>
<keyword evidence="6" id="KW-1185">Reference proteome</keyword>
<dbReference type="GO" id="GO:0033925">
    <property type="term" value="F:mannosyl-glycoprotein endo-beta-N-acetylglucosaminidase activity"/>
    <property type="evidence" value="ECO:0007669"/>
    <property type="project" value="UniProtKB-EC"/>
</dbReference>
<dbReference type="AlphaFoldDB" id="A0A553NPA6"/>
<dbReference type="CDD" id="cd12369">
    <property type="entry name" value="RRM4_RBM45"/>
    <property type="match status" value="1"/>
</dbReference>
<dbReference type="Pfam" id="PF00076">
    <property type="entry name" value="RRM_1"/>
    <property type="match status" value="3"/>
</dbReference>
<dbReference type="InterPro" id="IPR012677">
    <property type="entry name" value="Nucleotide-bd_a/b_plait_sf"/>
</dbReference>
<evidence type="ECO:0000313" key="5">
    <source>
        <dbReference type="EMBL" id="TRY67269.1"/>
    </source>
</evidence>
<name>A0A553NPA6_TIGCA</name>
<accession>A0A553NPA6</accession>
<evidence type="ECO:0000256" key="3">
    <source>
        <dbReference type="SAM" id="MobiDB-lite"/>
    </source>
</evidence>
<dbReference type="EMBL" id="VCGU01000011">
    <property type="protein sequence ID" value="TRY67269.1"/>
    <property type="molecule type" value="Genomic_DNA"/>
</dbReference>
<feature type="domain" description="RRM" evidence="4">
    <location>
        <begin position="37"/>
        <end position="93"/>
    </location>
</feature>
<gene>
    <name evidence="5" type="ORF">TCAL_09700</name>
</gene>
<dbReference type="Gene3D" id="3.20.20.80">
    <property type="entry name" value="Glycosidases"/>
    <property type="match status" value="1"/>
</dbReference>
<feature type="region of interest" description="Disordered" evidence="3">
    <location>
        <begin position="1"/>
        <end position="35"/>
    </location>
</feature>
<dbReference type="PANTHER" id="PTHR13246">
    <property type="entry name" value="ENDO BETA N-ACETYLGLUCOSAMINIDASE"/>
    <property type="match status" value="1"/>
</dbReference>
<dbReference type="CDD" id="cd06547">
    <property type="entry name" value="GH85_ENGase"/>
    <property type="match status" value="1"/>
</dbReference>
<dbReference type="PROSITE" id="PS50102">
    <property type="entry name" value="RRM"/>
    <property type="match status" value="3"/>
</dbReference>
<organism evidence="5 6">
    <name type="scientific">Tigriopus californicus</name>
    <name type="common">Marine copepod</name>
    <dbReference type="NCBI Taxonomy" id="6832"/>
    <lineage>
        <taxon>Eukaryota</taxon>
        <taxon>Metazoa</taxon>
        <taxon>Ecdysozoa</taxon>
        <taxon>Arthropoda</taxon>
        <taxon>Crustacea</taxon>
        <taxon>Multicrustacea</taxon>
        <taxon>Hexanauplia</taxon>
        <taxon>Copepoda</taxon>
        <taxon>Harpacticoida</taxon>
        <taxon>Harpacticidae</taxon>
        <taxon>Tigriopus</taxon>
    </lineage>
</organism>
<evidence type="ECO:0000313" key="6">
    <source>
        <dbReference type="Proteomes" id="UP000318571"/>
    </source>
</evidence>
<dbReference type="GO" id="GO:0003723">
    <property type="term" value="F:RNA binding"/>
    <property type="evidence" value="ECO:0007669"/>
    <property type="project" value="UniProtKB-UniRule"/>
</dbReference>
<reference evidence="5 6" key="1">
    <citation type="journal article" date="2018" name="Nat. Ecol. Evol.">
        <title>Genomic signatures of mitonuclear coevolution across populations of Tigriopus californicus.</title>
        <authorList>
            <person name="Barreto F.S."/>
            <person name="Watson E.T."/>
            <person name="Lima T.G."/>
            <person name="Willett C.S."/>
            <person name="Edmands S."/>
            <person name="Li W."/>
            <person name="Burton R.S."/>
        </authorList>
    </citation>
    <scope>NUCLEOTIDE SEQUENCE [LARGE SCALE GENOMIC DNA]</scope>
    <source>
        <strain evidence="5 6">San Diego</strain>
    </source>
</reference>
<dbReference type="InterPro" id="IPR000504">
    <property type="entry name" value="RRM_dom"/>
</dbReference>
<proteinExistence type="predicted"/>
<feature type="region of interest" description="Disordered" evidence="3">
    <location>
        <begin position="180"/>
        <end position="211"/>
    </location>
</feature>
<dbReference type="InterPro" id="IPR035979">
    <property type="entry name" value="RBD_domain_sf"/>
</dbReference>
<dbReference type="InterPro" id="IPR005201">
    <property type="entry name" value="TIM_ENGase"/>
</dbReference>
<keyword evidence="1 2" id="KW-0694">RNA-binding</keyword>
<feature type="compositionally biased region" description="Low complexity" evidence="3">
    <location>
        <begin position="335"/>
        <end position="353"/>
    </location>
</feature>
<dbReference type="SMART" id="SM00360">
    <property type="entry name" value="RRM"/>
    <property type="match status" value="3"/>
</dbReference>
<protein>
    <recommendedName>
        <fullName evidence="4">RRM domain-containing protein</fullName>
    </recommendedName>
</protein>
<feature type="compositionally biased region" description="Gly residues" evidence="3">
    <location>
        <begin position="193"/>
        <end position="203"/>
    </location>
</feature>
<feature type="domain" description="RRM" evidence="4">
    <location>
        <begin position="115"/>
        <end position="190"/>
    </location>
</feature>
<dbReference type="SUPFAM" id="SSF54928">
    <property type="entry name" value="RNA-binding domain, RBD"/>
    <property type="match status" value="3"/>
</dbReference>
<comment type="caution">
    <text evidence="5">The sequence shown here is derived from an EMBL/GenBank/DDBJ whole genome shotgun (WGS) entry which is preliminary data.</text>
</comment>
<sequence>MSHPSNTYTDKPRRTHNNNNHHHNHHHHHNSSPTYHGTIQEIWVLKDRVTGEPKGVTYIKFARTSEAALAMEEMNGRCIEGSPRPLKVLIAHSRDQGSRREMNEEERLVRLFVVVPKHLNEENLREEFAPYGDLDYVSIVKDRSTKESKGFGYVKYHRMSHAAKAFEECDRMFKPVFAEPKPQKSSYHESSGSSGGDRFGGPGSTASGSTTASMSASYDMLSYMDTSHTNPDGVCRLLVSASASVNQDQLWRLFDIIPGLDYCERGRQFSQSRSSRSFVVVFNNPQSAVYAKEKLHGFEYPPGQRLLVRFDANSDGHPAATNCNASSTGGGPARSSGTNSGFFPFSSSNGSPTLPKPGKNAAPQPPPILPLPGKANMATDLAHLTETIANATALLQAAGYSASAPQHPGTSPPNPSGETYDPSYCSVKLPAPQPLAAMESLVAERLFLVCTPVPPQLYALKDVFGRFGNLIDIYILNGKTCGYAKYAKKESADSAVAALHGQEICGSRLVMSASDMEVKPLLSFEEVKRWTAPNLPRRPIPLLTPSLTYARVKASNEECPESGKEFGTRVSIEKGKTPLTLLCHDMMGGYLDDRYIDGIEVSTLPYYFVHWSGIDVFVYFSHNFVTIPPIGWIESAHKNGVKVLGTIITEWESGTDLCEQFLSSDESVDLLVSKCVAICHCFSFEGWLVNIENDLTLDQVSRMIQFLTRLTCEMRKLNPNSNVIWYDSVTKDGKLDWQNELNENNAPFFETCDGIFLNYTWSEDHLRSSKSHLNRNESISEELDWSHRAHDIFVGIDVFGRGCFGGGGFNTKQALEQARSNQFSVAIFAPGWTYETIDKTLMSCQGDMEQLFIHREFLFWKLLESSLFYRGLKLSNEPDSELLHPSSNAHSLLFNTSFKTGCKKIQKTTEDGTLKTKWHFNLSNQSSQCSFLCTDLPQQG</sequence>
<dbReference type="InterPro" id="IPR034208">
    <property type="entry name" value="RBM45_RRM4"/>
</dbReference>
<evidence type="ECO:0000256" key="2">
    <source>
        <dbReference type="PROSITE-ProRule" id="PRU00176"/>
    </source>
</evidence>
<dbReference type="Proteomes" id="UP000318571">
    <property type="component" value="Chromosome 4"/>
</dbReference>
<evidence type="ECO:0000256" key="1">
    <source>
        <dbReference type="ARBA" id="ARBA00022884"/>
    </source>
</evidence>